<organism evidence="2 3">
    <name type="scientific">Aspergillus nanangensis</name>
    <dbReference type="NCBI Taxonomy" id="2582783"/>
    <lineage>
        <taxon>Eukaryota</taxon>
        <taxon>Fungi</taxon>
        <taxon>Dikarya</taxon>
        <taxon>Ascomycota</taxon>
        <taxon>Pezizomycotina</taxon>
        <taxon>Eurotiomycetes</taxon>
        <taxon>Eurotiomycetidae</taxon>
        <taxon>Eurotiales</taxon>
        <taxon>Aspergillaceae</taxon>
        <taxon>Aspergillus</taxon>
        <taxon>Aspergillus subgen. Circumdati</taxon>
    </lineage>
</organism>
<feature type="region of interest" description="Disordered" evidence="1">
    <location>
        <begin position="327"/>
        <end position="405"/>
    </location>
</feature>
<feature type="compositionally biased region" description="Low complexity" evidence="1">
    <location>
        <begin position="462"/>
        <end position="474"/>
    </location>
</feature>
<reference evidence="2" key="2">
    <citation type="submission" date="2020-02" db="EMBL/GenBank/DDBJ databases">
        <authorList>
            <person name="Gilchrist C.L.M."/>
            <person name="Chooi Y.-H."/>
        </authorList>
    </citation>
    <scope>NUCLEOTIDE SEQUENCE</scope>
    <source>
        <strain evidence="2">MST-FP2251</strain>
    </source>
</reference>
<evidence type="ECO:0000313" key="2">
    <source>
        <dbReference type="EMBL" id="KAF9882625.1"/>
    </source>
</evidence>
<gene>
    <name evidence="2" type="ORF">FE257_005950</name>
</gene>
<dbReference type="EMBL" id="VCAU01000260">
    <property type="protein sequence ID" value="KAF9882625.1"/>
    <property type="molecule type" value="Genomic_DNA"/>
</dbReference>
<comment type="caution">
    <text evidence="2">The sequence shown here is derived from an EMBL/GenBank/DDBJ whole genome shotgun (WGS) entry which is preliminary data.</text>
</comment>
<accession>A0AAD4GMR6</accession>
<protein>
    <submittedName>
        <fullName evidence="2">Uncharacterized protein</fullName>
    </submittedName>
</protein>
<evidence type="ECO:0000313" key="3">
    <source>
        <dbReference type="Proteomes" id="UP001194746"/>
    </source>
</evidence>
<sequence length="539" mass="59545">MPRKDIPARFNVFNDPGICSPTAGSPSCSGTPHLTPLPAALSHRFVCFCFLLLQFGPVSEHAYRPSLDGNTSMSLKVAEFLEPCGADGDELRHTLANTARSASVDRRYEVLGLPQRWHSFNSHNIHNSPILRRSLESEFTPQWQAWISDVARVIYSERMLESLYSSTLITRVNIALQHVTALGDGSVTIISCPGAFDSHDPDVKGGKKTVILPDWIALEGEYNPHDDNFPDLEELALCGKIIAVGDTKLVSQRSDSSGVDEHAEDTILGTHSCHWSYLAQVQHYAKMLRTRFGFVLTNKELVLAQFLREEEPAPRLNDQRALRSSIARPLHPGLSSDFQSSDTGKMDEPLFDGVNPLHDPQPKRRHDSSDNPIRARHFPAPVDHSDPDIDALPSTPPAGPKVVNDLPSSPPAAFYAVEPAMTARVPRTPRQIATQSPFPSHVTTTSMRRNSEMMSNPDGLFSSDPSFPQSSGSPYLSSERDYDIGNVLVRSFEIPNSCDKDSAQIIRDLHPAKALFVMLMHASSVGHQGRQIGQDELIW</sequence>
<proteinExistence type="predicted"/>
<evidence type="ECO:0000256" key="1">
    <source>
        <dbReference type="SAM" id="MobiDB-lite"/>
    </source>
</evidence>
<reference evidence="2" key="1">
    <citation type="journal article" date="2019" name="Beilstein J. Org. Chem.">
        <title>Nanangenines: drimane sesquiterpenoids as the dominant metabolite cohort of a novel Australian fungus, Aspergillus nanangensis.</title>
        <authorList>
            <person name="Lacey H.J."/>
            <person name="Gilchrist C.L.M."/>
            <person name="Crombie A."/>
            <person name="Kalaitzis J.A."/>
            <person name="Vuong D."/>
            <person name="Rutledge P.J."/>
            <person name="Turner P."/>
            <person name="Pitt J.I."/>
            <person name="Lacey E."/>
            <person name="Chooi Y.H."/>
            <person name="Piggott A.M."/>
        </authorList>
    </citation>
    <scope>NUCLEOTIDE SEQUENCE</scope>
    <source>
        <strain evidence="2">MST-FP2251</strain>
    </source>
</reference>
<feature type="region of interest" description="Disordered" evidence="1">
    <location>
        <begin position="450"/>
        <end position="476"/>
    </location>
</feature>
<dbReference type="Proteomes" id="UP001194746">
    <property type="component" value="Unassembled WGS sequence"/>
</dbReference>
<name>A0AAD4GMR6_ASPNN</name>
<dbReference type="AlphaFoldDB" id="A0AAD4GMR6"/>
<keyword evidence="3" id="KW-1185">Reference proteome</keyword>